<keyword evidence="7" id="KW-0949">S-adenosyl-L-methionine</keyword>
<comment type="subcellular location">
    <subcellularLocation>
        <location evidence="2">Cytoplasm</location>
    </subcellularLocation>
    <subcellularLocation>
        <location evidence="1">Nucleus</location>
    </subcellularLocation>
</comment>
<name>A0A183T9P1_SCHSO</name>
<gene>
    <name evidence="10" type="ORF">SSLN_LOCUS13189</name>
</gene>
<dbReference type="WBParaSite" id="SSLN_0001369201-mRNA-1">
    <property type="protein sequence ID" value="SSLN_0001369201-mRNA-1"/>
    <property type="gene ID" value="SSLN_0001369201"/>
</dbReference>
<dbReference type="PANTHER" id="PTHR14614:SF39">
    <property type="entry name" value="HISTIDINE PROTEIN METHYLTRANSFERASE 1 HOMOLOG"/>
    <property type="match status" value="1"/>
</dbReference>
<dbReference type="GO" id="GO:0005737">
    <property type="term" value="C:cytoplasm"/>
    <property type="evidence" value="ECO:0007669"/>
    <property type="project" value="UniProtKB-SubCell"/>
</dbReference>
<reference evidence="12" key="1">
    <citation type="submission" date="2016-06" db="UniProtKB">
        <authorList>
            <consortium name="WormBaseParasite"/>
        </authorList>
    </citation>
    <scope>IDENTIFICATION</scope>
</reference>
<evidence type="ECO:0000256" key="5">
    <source>
        <dbReference type="ARBA" id="ARBA00022603"/>
    </source>
</evidence>
<evidence type="ECO:0000313" key="11">
    <source>
        <dbReference type="Proteomes" id="UP000275846"/>
    </source>
</evidence>
<evidence type="ECO:0000256" key="4">
    <source>
        <dbReference type="ARBA" id="ARBA00022490"/>
    </source>
</evidence>
<evidence type="ECO:0000256" key="2">
    <source>
        <dbReference type="ARBA" id="ARBA00004496"/>
    </source>
</evidence>
<dbReference type="EMBL" id="UYSU01037879">
    <property type="protein sequence ID" value="VDL99574.1"/>
    <property type="molecule type" value="Genomic_DNA"/>
</dbReference>
<sequence>MEVRRGRDRKLERVICFDTAELNSKLSFPFLLNLIVIEYLDESVVENLVKTGNSDDSVANEAVLTALREDKDVVSGIIEGGFTVWQGTRHLLNFLDSNDAEDGHFIKGKRVLDLGCGAGLLGLYALEKGASCVVFQDYNELILRAWTISNVSIATGVSRTESVSFYSGDWHDLSRLWRTLPDLRFDLILTAETIYRPELYTKLHEVLDVALARNPDSSIIMANKLSYYGIGGNIYDFVKFVEERGAFSLSMKQLTDSGITYVCLSMKRILSKYSTLISRIAANATLSKSTVKIGLELLPHFVLGRT</sequence>
<evidence type="ECO:0000313" key="12">
    <source>
        <dbReference type="WBParaSite" id="SSLN_0001369201-mRNA-1"/>
    </source>
</evidence>
<dbReference type="AlphaFoldDB" id="A0A183T9P1"/>
<dbReference type="GO" id="GO:0005634">
    <property type="term" value="C:nucleus"/>
    <property type="evidence" value="ECO:0007669"/>
    <property type="project" value="UniProtKB-SubCell"/>
</dbReference>
<keyword evidence="5" id="KW-0489">Methyltransferase</keyword>
<dbReference type="GO" id="GO:0032259">
    <property type="term" value="P:methylation"/>
    <property type="evidence" value="ECO:0007669"/>
    <property type="project" value="UniProtKB-KW"/>
</dbReference>
<dbReference type="Pfam" id="PF10294">
    <property type="entry name" value="Methyltransf_16"/>
    <property type="match status" value="1"/>
</dbReference>
<dbReference type="STRING" id="70667.A0A183T9P1"/>
<dbReference type="SUPFAM" id="SSF53335">
    <property type="entry name" value="S-adenosyl-L-methionine-dependent methyltransferases"/>
    <property type="match status" value="1"/>
</dbReference>
<protein>
    <recommendedName>
        <fullName evidence="3">protein-histidine N-methyltransferase</fullName>
        <ecNumber evidence="3">2.1.1.85</ecNumber>
    </recommendedName>
</protein>
<dbReference type="GO" id="GO:0018064">
    <property type="term" value="F:protein-L-histidine N-tele-methyltransferase activity"/>
    <property type="evidence" value="ECO:0007669"/>
    <property type="project" value="UniProtKB-EC"/>
</dbReference>
<accession>A0A183T9P1</accession>
<dbReference type="Proteomes" id="UP000275846">
    <property type="component" value="Unassembled WGS sequence"/>
</dbReference>
<evidence type="ECO:0000256" key="7">
    <source>
        <dbReference type="ARBA" id="ARBA00022691"/>
    </source>
</evidence>
<dbReference type="EC" id="2.1.1.85" evidence="3"/>
<dbReference type="OrthoDB" id="1723750at2759"/>
<reference evidence="10 11" key="2">
    <citation type="submission" date="2018-11" db="EMBL/GenBank/DDBJ databases">
        <authorList>
            <consortium name="Pathogen Informatics"/>
        </authorList>
    </citation>
    <scope>NUCLEOTIDE SEQUENCE [LARGE SCALE GENOMIC DNA]</scope>
    <source>
        <strain evidence="10 11">NST_G2</strain>
    </source>
</reference>
<keyword evidence="11" id="KW-1185">Reference proteome</keyword>
<proteinExistence type="inferred from homology"/>
<evidence type="ECO:0000256" key="3">
    <source>
        <dbReference type="ARBA" id="ARBA00012533"/>
    </source>
</evidence>
<evidence type="ECO:0000256" key="6">
    <source>
        <dbReference type="ARBA" id="ARBA00022679"/>
    </source>
</evidence>
<evidence type="ECO:0000256" key="1">
    <source>
        <dbReference type="ARBA" id="ARBA00004123"/>
    </source>
</evidence>
<dbReference type="PANTHER" id="PTHR14614">
    <property type="entry name" value="HEPATOCELLULAR CARCINOMA-ASSOCIATED ANTIGEN"/>
    <property type="match status" value="1"/>
</dbReference>
<keyword evidence="8" id="KW-0539">Nucleus</keyword>
<dbReference type="Gene3D" id="3.40.50.150">
    <property type="entry name" value="Vaccinia Virus protein VP39"/>
    <property type="match status" value="1"/>
</dbReference>
<dbReference type="InterPro" id="IPR019410">
    <property type="entry name" value="Methyltransf_16"/>
</dbReference>
<organism evidence="12">
    <name type="scientific">Schistocephalus solidus</name>
    <name type="common">Tapeworm</name>
    <dbReference type="NCBI Taxonomy" id="70667"/>
    <lineage>
        <taxon>Eukaryota</taxon>
        <taxon>Metazoa</taxon>
        <taxon>Spiralia</taxon>
        <taxon>Lophotrochozoa</taxon>
        <taxon>Platyhelminthes</taxon>
        <taxon>Cestoda</taxon>
        <taxon>Eucestoda</taxon>
        <taxon>Diphyllobothriidea</taxon>
        <taxon>Diphyllobothriidae</taxon>
        <taxon>Schistocephalus</taxon>
    </lineage>
</organism>
<evidence type="ECO:0000313" key="10">
    <source>
        <dbReference type="EMBL" id="VDL99574.1"/>
    </source>
</evidence>
<evidence type="ECO:0000256" key="9">
    <source>
        <dbReference type="ARBA" id="ARBA00038126"/>
    </source>
</evidence>
<evidence type="ECO:0000256" key="8">
    <source>
        <dbReference type="ARBA" id="ARBA00023242"/>
    </source>
</evidence>
<keyword evidence="6" id="KW-0808">Transferase</keyword>
<dbReference type="InterPro" id="IPR029063">
    <property type="entry name" value="SAM-dependent_MTases_sf"/>
</dbReference>
<comment type="similarity">
    <text evidence="9">Belongs to the methyltransferase superfamily. METTL18 family.</text>
</comment>
<keyword evidence="4" id="KW-0963">Cytoplasm</keyword>